<feature type="transmembrane region" description="Helical" evidence="6">
    <location>
        <begin position="155"/>
        <end position="171"/>
    </location>
</feature>
<feature type="region of interest" description="Disordered" evidence="5">
    <location>
        <begin position="75"/>
        <end position="120"/>
    </location>
</feature>
<feature type="transmembrane region" description="Helical" evidence="6">
    <location>
        <begin position="35"/>
        <end position="56"/>
    </location>
</feature>
<evidence type="ECO:0000313" key="8">
    <source>
        <dbReference type="Proteomes" id="UP000006906"/>
    </source>
</evidence>
<keyword evidence="8" id="KW-1185">Reference proteome</keyword>
<dbReference type="Gramene" id="PNW85502">
    <property type="protein sequence ID" value="PNW85502"/>
    <property type="gene ID" value="CHLRE_03g189550v5"/>
</dbReference>
<feature type="transmembrane region" description="Helical" evidence="6">
    <location>
        <begin position="220"/>
        <end position="243"/>
    </location>
</feature>
<dbReference type="KEGG" id="cre:CHLRE_03g189550v5"/>
<protein>
    <submittedName>
        <fullName evidence="7">Uncharacterized protein</fullName>
    </submittedName>
</protein>
<accession>A0A2K3DY90</accession>
<dbReference type="GO" id="GO:0005385">
    <property type="term" value="F:zinc ion transmembrane transporter activity"/>
    <property type="evidence" value="ECO:0000318"/>
    <property type="project" value="GO_Central"/>
</dbReference>
<dbReference type="Proteomes" id="UP000006906">
    <property type="component" value="Chromosome 3"/>
</dbReference>
<organism evidence="7 8">
    <name type="scientific">Chlamydomonas reinhardtii</name>
    <name type="common">Chlamydomonas smithii</name>
    <dbReference type="NCBI Taxonomy" id="3055"/>
    <lineage>
        <taxon>Eukaryota</taxon>
        <taxon>Viridiplantae</taxon>
        <taxon>Chlorophyta</taxon>
        <taxon>core chlorophytes</taxon>
        <taxon>Chlorophyceae</taxon>
        <taxon>CS clade</taxon>
        <taxon>Chlamydomonadales</taxon>
        <taxon>Chlamydomonadaceae</taxon>
        <taxon>Chlamydomonas</taxon>
    </lineage>
</organism>
<dbReference type="GO" id="GO:0071577">
    <property type="term" value="P:zinc ion transmembrane transport"/>
    <property type="evidence" value="ECO:0000318"/>
    <property type="project" value="GO_Central"/>
</dbReference>
<dbReference type="InParanoid" id="A0A2K3DY90"/>
<sequence length="310" mass="31767">MQFKRLGYLQGLAAGLMLCISMLDLMPAATEEVGFAAANTWFFAGVAFFAVVVHFIPEPSSEGLVLDEAEPAAPAIASSKKQDGDGDGAAGKAAAGKADKGTAGRRPTKRTSDSSAAAQADTTVAAPASASASSVAATGGTAAERAARREAKKRVLLSGLITAIGIALHNFPEGVAVFLASMKSHAVGASLAFAIALHNVPEGVAVALPVYFATGSRWRGFLYAATSGLAEPAAVVVLALFFPSQGLDKQLVEKLLAAVGGIMAFLSISELLPLAFEHAGRSAAVISLFVGMAIMSANLYILDHWMGHDH</sequence>
<evidence type="ECO:0000256" key="5">
    <source>
        <dbReference type="SAM" id="MobiDB-lite"/>
    </source>
</evidence>
<dbReference type="RefSeq" id="XP_042926287.1">
    <property type="nucleotide sequence ID" value="XM_043061158.1"/>
</dbReference>
<dbReference type="FunCoup" id="A0A2K3DY90">
    <property type="interactions" value="686"/>
</dbReference>
<keyword evidence="2 6" id="KW-0812">Transmembrane</keyword>
<dbReference type="PANTHER" id="PTHR11040">
    <property type="entry name" value="ZINC/IRON TRANSPORTER"/>
    <property type="match status" value="1"/>
</dbReference>
<dbReference type="ExpressionAtlas" id="A0A2K3DY90">
    <property type="expression patterns" value="baseline"/>
</dbReference>
<dbReference type="EMBL" id="CM008964">
    <property type="protein sequence ID" value="PNW85502.1"/>
    <property type="molecule type" value="Genomic_DNA"/>
</dbReference>
<evidence type="ECO:0000256" key="3">
    <source>
        <dbReference type="ARBA" id="ARBA00022989"/>
    </source>
</evidence>
<dbReference type="Pfam" id="PF02535">
    <property type="entry name" value="Zip"/>
    <property type="match status" value="1"/>
</dbReference>
<feature type="transmembrane region" description="Helical" evidence="6">
    <location>
        <begin position="7"/>
        <end position="29"/>
    </location>
</feature>
<name>A0A2K3DY90_CHLRE</name>
<dbReference type="STRING" id="3055.A0A2K3DY90"/>
<dbReference type="GO" id="GO:0016020">
    <property type="term" value="C:membrane"/>
    <property type="evidence" value="ECO:0000318"/>
    <property type="project" value="GO_Central"/>
</dbReference>
<evidence type="ECO:0000256" key="4">
    <source>
        <dbReference type="ARBA" id="ARBA00023136"/>
    </source>
</evidence>
<keyword evidence="3 6" id="KW-1133">Transmembrane helix</keyword>
<dbReference type="AlphaFoldDB" id="A0A2K3DY90"/>
<evidence type="ECO:0000256" key="6">
    <source>
        <dbReference type="SAM" id="Phobius"/>
    </source>
</evidence>
<dbReference type="OrthoDB" id="262547at2759"/>
<proteinExistence type="predicted"/>
<reference evidence="7 8" key="1">
    <citation type="journal article" date="2007" name="Science">
        <title>The Chlamydomonas genome reveals the evolution of key animal and plant functions.</title>
        <authorList>
            <person name="Merchant S.S."/>
            <person name="Prochnik S.E."/>
            <person name="Vallon O."/>
            <person name="Harris E.H."/>
            <person name="Karpowicz S.J."/>
            <person name="Witman G.B."/>
            <person name="Terry A."/>
            <person name="Salamov A."/>
            <person name="Fritz-Laylin L.K."/>
            <person name="Marechal-Drouard L."/>
            <person name="Marshall W.F."/>
            <person name="Qu L.H."/>
            <person name="Nelson D.R."/>
            <person name="Sanderfoot A.A."/>
            <person name="Spalding M.H."/>
            <person name="Kapitonov V.V."/>
            <person name="Ren Q."/>
            <person name="Ferris P."/>
            <person name="Lindquist E."/>
            <person name="Shapiro H."/>
            <person name="Lucas S.M."/>
            <person name="Grimwood J."/>
            <person name="Schmutz J."/>
            <person name="Cardol P."/>
            <person name="Cerutti H."/>
            <person name="Chanfreau G."/>
            <person name="Chen C.L."/>
            <person name="Cognat V."/>
            <person name="Croft M.T."/>
            <person name="Dent R."/>
            <person name="Dutcher S."/>
            <person name="Fernandez E."/>
            <person name="Fukuzawa H."/>
            <person name="Gonzalez-Ballester D."/>
            <person name="Gonzalez-Halphen D."/>
            <person name="Hallmann A."/>
            <person name="Hanikenne M."/>
            <person name="Hippler M."/>
            <person name="Inwood W."/>
            <person name="Jabbari K."/>
            <person name="Kalanon M."/>
            <person name="Kuras R."/>
            <person name="Lefebvre P.A."/>
            <person name="Lemaire S.D."/>
            <person name="Lobanov A.V."/>
            <person name="Lohr M."/>
            <person name="Manuell A."/>
            <person name="Meier I."/>
            <person name="Mets L."/>
            <person name="Mittag M."/>
            <person name="Mittelmeier T."/>
            <person name="Moroney J.V."/>
            <person name="Moseley J."/>
            <person name="Napoli C."/>
            <person name="Nedelcu A.M."/>
            <person name="Niyogi K."/>
            <person name="Novoselov S.V."/>
            <person name="Paulsen I.T."/>
            <person name="Pazour G."/>
            <person name="Purton S."/>
            <person name="Ral J.P."/>
            <person name="Riano-Pachon D.M."/>
            <person name="Riekhof W."/>
            <person name="Rymarquis L."/>
            <person name="Schroda M."/>
            <person name="Stern D."/>
            <person name="Umen J."/>
            <person name="Willows R."/>
            <person name="Wilson N."/>
            <person name="Zimmer S.L."/>
            <person name="Allmer J."/>
            <person name="Balk J."/>
            <person name="Bisova K."/>
            <person name="Chen C.J."/>
            <person name="Elias M."/>
            <person name="Gendler K."/>
            <person name="Hauser C."/>
            <person name="Lamb M.R."/>
            <person name="Ledford H."/>
            <person name="Long J.C."/>
            <person name="Minagawa J."/>
            <person name="Page M.D."/>
            <person name="Pan J."/>
            <person name="Pootakham W."/>
            <person name="Roje S."/>
            <person name="Rose A."/>
            <person name="Stahlberg E."/>
            <person name="Terauchi A.M."/>
            <person name="Yang P."/>
            <person name="Ball S."/>
            <person name="Bowler C."/>
            <person name="Dieckmann C.L."/>
            <person name="Gladyshev V.N."/>
            <person name="Green P."/>
            <person name="Jorgensen R."/>
            <person name="Mayfield S."/>
            <person name="Mueller-Roeber B."/>
            <person name="Rajamani S."/>
            <person name="Sayre R.T."/>
            <person name="Brokstein P."/>
            <person name="Dubchak I."/>
            <person name="Goodstein D."/>
            <person name="Hornick L."/>
            <person name="Huang Y.W."/>
            <person name="Jhaveri J."/>
            <person name="Luo Y."/>
            <person name="Martinez D."/>
            <person name="Ngau W.C."/>
            <person name="Otillar B."/>
            <person name="Poliakov A."/>
            <person name="Porter A."/>
            <person name="Szajkowski L."/>
            <person name="Werner G."/>
            <person name="Zhou K."/>
            <person name="Grigoriev I.V."/>
            <person name="Rokhsar D.S."/>
            <person name="Grossman A.R."/>
        </authorList>
    </citation>
    <scope>NUCLEOTIDE SEQUENCE [LARGE SCALE GENOMIC DNA]</scope>
    <source>
        <strain evidence="8">CC-503</strain>
    </source>
</reference>
<evidence type="ECO:0000256" key="1">
    <source>
        <dbReference type="ARBA" id="ARBA00004141"/>
    </source>
</evidence>
<evidence type="ECO:0000313" key="7">
    <source>
        <dbReference type="EMBL" id="PNW85502.1"/>
    </source>
</evidence>
<feature type="transmembrane region" description="Helical" evidence="6">
    <location>
        <begin position="283"/>
        <end position="302"/>
    </location>
</feature>
<dbReference type="PANTHER" id="PTHR11040:SF210">
    <property type="entry name" value="ZINC-REGULATED TRANSPORTER 3"/>
    <property type="match status" value="1"/>
</dbReference>
<evidence type="ECO:0000256" key="2">
    <source>
        <dbReference type="ARBA" id="ARBA00022692"/>
    </source>
</evidence>
<dbReference type="GeneID" id="5717505"/>
<dbReference type="InterPro" id="IPR003689">
    <property type="entry name" value="ZIP"/>
</dbReference>
<feature type="transmembrane region" description="Helical" evidence="6">
    <location>
        <begin position="255"/>
        <end position="276"/>
    </location>
</feature>
<comment type="subcellular location">
    <subcellularLocation>
        <location evidence="1">Membrane</location>
        <topology evidence="1">Multi-pass membrane protein</topology>
    </subcellularLocation>
</comment>
<keyword evidence="4 6" id="KW-0472">Membrane</keyword>
<feature type="transmembrane region" description="Helical" evidence="6">
    <location>
        <begin position="191"/>
        <end position="213"/>
    </location>
</feature>
<gene>
    <name evidence="7" type="ORF">CHLRE_03g189550v5</name>
</gene>